<name>Q68831_HCMV</name>
<organism evidence="1">
    <name type="scientific">Human cytomegalovirus</name>
    <name type="common">HHV-5</name>
    <name type="synonym">Human herpesvirus 5</name>
    <dbReference type="NCBI Taxonomy" id="10359"/>
    <lineage>
        <taxon>Viruses</taxon>
        <taxon>Duplodnaviria</taxon>
        <taxon>Heunggongvirae</taxon>
        <taxon>Peploviricota</taxon>
        <taxon>Herviviricetes</taxon>
        <taxon>Herpesvirales</taxon>
        <taxon>Orthoherpesviridae</taxon>
        <taxon>Betaherpesvirinae</taxon>
        <taxon>Cytomegalovirus</taxon>
        <taxon>Cytomegalovirus humanbeta5</taxon>
    </lineage>
</organism>
<sequence length="76" mass="8658">MMAAIWARVLITTWCRGVGRGLRKPRPRHTSFADITRNPRRHVSRMPARGVSFAQHSWSWSRSGCCFTSTSATLQI</sequence>
<organismHost>
    <name type="scientific">Homo sapiens</name>
    <name type="common">Human</name>
    <dbReference type="NCBI Taxonomy" id="9606"/>
</organismHost>
<reference evidence="1" key="2">
    <citation type="submission" date="1994-05" db="EMBL/GenBank/DDBJ databases">
        <authorList>
            <person name="Thompson J."/>
        </authorList>
    </citation>
    <scope>NUCLEOTIDE SEQUENCE</scope>
    <source>
        <strain evidence="1">Towne</strain>
    </source>
</reference>
<dbReference type="EMBL" id="X75606">
    <property type="protein sequence ID" value="CAA53277.1"/>
    <property type="molecule type" value="Genomic_DNA"/>
</dbReference>
<proteinExistence type="predicted"/>
<reference evidence="1" key="1">
    <citation type="journal article" date="1993" name="Intervirology">
        <title>Localization and sequence analysis of morphological transforming region III within human cytomegalovirus strain Towne.</title>
        <authorList>
            <person name="Thompson J."/>
            <person name="Inamdar A."/>
            <person name="Jahan N."/>
            <person name="Doniger J."/>
            <person name="Rosenthal L.J."/>
        </authorList>
    </citation>
    <scope>NUCLEOTIDE SEQUENCE</scope>
    <source>
        <strain evidence="1">Towne</strain>
    </source>
</reference>
<evidence type="ECO:0000313" key="1">
    <source>
        <dbReference type="EMBL" id="CAA53277.1"/>
    </source>
</evidence>
<accession>Q68831</accession>
<protein>
    <submittedName>
        <fullName evidence="1">Cytomegalovirus DNA for mtrIII region</fullName>
    </submittedName>
</protein>